<comment type="caution">
    <text evidence="1">The sequence shown here is derived from an EMBL/GenBank/DDBJ whole genome shotgun (WGS) entry which is preliminary data.</text>
</comment>
<protein>
    <submittedName>
        <fullName evidence="1">Extensin family protein</fullName>
    </submittedName>
</protein>
<dbReference type="PROSITE" id="PS51257">
    <property type="entry name" value="PROKAR_LIPOPROTEIN"/>
    <property type="match status" value="1"/>
</dbReference>
<dbReference type="Proteomes" id="UP000317638">
    <property type="component" value="Unassembled WGS sequence"/>
</dbReference>
<dbReference type="RefSeq" id="WP_143939025.1">
    <property type="nucleotide sequence ID" value="NZ_VKKG01000006.1"/>
</dbReference>
<dbReference type="OrthoDB" id="3667437at2"/>
<accession>A0A553JWR2</accession>
<name>A0A553JWR2_9ACTN</name>
<evidence type="ECO:0000313" key="2">
    <source>
        <dbReference type="Proteomes" id="UP000317638"/>
    </source>
</evidence>
<sequence>MAKFSRRGLLLAGGAVLLAGCGSDVVPDIPGIPDGADRCRTPESLVDFSTVGTGTLGYEIDRTPTPMRSDPAFLERLELWAEDWAALSGLGAIREVWSYGAYVDKCSSFHQAGRAFDFAEVVHDGGTISCRYDTWNPGTDAQLRDYWRLAASLHLHFTYTLTYLYNAQHHNHIHVDNSVSGEELSTFRQRSEVQVQLVQSALLHVHGRDVEVTGSYDQQTRDALRPVQQELGITAPLADAAGWQAFLRATASG</sequence>
<dbReference type="EMBL" id="VKKG01000006">
    <property type="protein sequence ID" value="TRY16882.1"/>
    <property type="molecule type" value="Genomic_DNA"/>
</dbReference>
<reference evidence="1 2" key="1">
    <citation type="submission" date="2019-07" db="EMBL/GenBank/DDBJ databases">
        <authorList>
            <person name="Zhou L.-Y."/>
        </authorList>
    </citation>
    <scope>NUCLEOTIDE SEQUENCE [LARGE SCALE GENOMIC DNA]</scope>
    <source>
        <strain evidence="1 2">YIM 101269</strain>
    </source>
</reference>
<proteinExistence type="predicted"/>
<evidence type="ECO:0000313" key="1">
    <source>
        <dbReference type="EMBL" id="TRY16882.1"/>
    </source>
</evidence>
<dbReference type="AlphaFoldDB" id="A0A553JWR2"/>
<organism evidence="1 2">
    <name type="scientific">Tessaracoccus rhinocerotis</name>
    <dbReference type="NCBI Taxonomy" id="1689449"/>
    <lineage>
        <taxon>Bacteria</taxon>
        <taxon>Bacillati</taxon>
        <taxon>Actinomycetota</taxon>
        <taxon>Actinomycetes</taxon>
        <taxon>Propionibacteriales</taxon>
        <taxon>Propionibacteriaceae</taxon>
        <taxon>Tessaracoccus</taxon>
    </lineage>
</organism>
<gene>
    <name evidence="1" type="ORF">FOJ82_13500</name>
</gene>
<keyword evidence="2" id="KW-1185">Reference proteome</keyword>